<comment type="caution">
    <text evidence="2">The sequence shown here is derived from an EMBL/GenBank/DDBJ whole genome shotgun (WGS) entry which is preliminary data.</text>
</comment>
<proteinExistence type="predicted"/>
<feature type="compositionally biased region" description="Low complexity" evidence="1">
    <location>
        <begin position="177"/>
        <end position="198"/>
    </location>
</feature>
<name>A0AAV5QR45_9ASCO</name>
<feature type="region of interest" description="Disordered" evidence="1">
    <location>
        <begin position="1"/>
        <end position="80"/>
    </location>
</feature>
<evidence type="ECO:0000313" key="2">
    <source>
        <dbReference type="EMBL" id="GMM37051.1"/>
    </source>
</evidence>
<feature type="region of interest" description="Disordered" evidence="1">
    <location>
        <begin position="696"/>
        <end position="735"/>
    </location>
</feature>
<sequence>MRSFIKSHKRIGSFGKDDKEKKEPSRPVSGSYSNDTSGHQTLKKKSSFEVISTNNPNVHHGSFSFNSPLNSPKVPPPLSPLVRNADGMRNTFLHSPKISHDEFYSFSSNPPSPKTSSKQYVFPLEEVNNSSQKKSILKYPKNLFSKGSNSNLKDSMANEYPNSMSIKGTVKHNWDGNNNSYQNYGNNNNNNSFYNNSGDEFHFNNYDPEARKSGDSYQQNDYSNQPQKLPLSIKTNVPFNDIPARKSPFLSKEQWERKLKVPHNTLSPEFENFSKKITNYEPSNGSALYAESRNRSLQKLLGTNEESQEESIIDVPFSDGLHSQLSSFSNFDEAGSVLDARPKDTEKLENSNKSNRNSEDSSKSPKRDSLKNVIEKVKNYKRKSGEKNKSSLDRSSVDRSSIDHSRSSVIQINTDKRASILKKLKNGDKKIKKLVSVREPAATTINEEREYSDFETNSNKSDASAFSFEKDLINGRNVSIKYYKSISEKSKSQKDKESPAVGSGLFVDDFSTDAYGEEYFNDDMNFYDEEEVDDTEHLFNRQLFSDDDDEFAGNFDDLINEANGDYDDYGDFGDADHKNSSTSGHDVVENKMNQELDERQSITSDDYLEQLTPIEMKDSVIVAKEVIGDISEESSIETSSHPVKKNQEENNYHSIATALPIKAPAIEAEKKVQSDEDLSRQLLNMTMFQPKISETTKECNNTPKNFQAETSENKKLPNHSGKNSEKQKLFSSQTGIQSPSVLSAVEQEISERKIEIKPNAPSKILPQPISISNKITSQPVTNPSGHQESNQGQYMWLDGSAANHVHGDNKTFYEDDTLNDYFEDDYLDEVNIVPEDFEFDPEASYHIYDSQRKEIINPEPEKEKIRNRMYRSNSYSKKPKPGQFVLPESQNNKFVVPANGKTITLFNNSVNNNDTSREIITETDHNKPKETVLPMPISTNLLNDFLSPITESFGDDASPR</sequence>
<protein>
    <submittedName>
        <fullName evidence="2">Uncharacterized protein</fullName>
    </submittedName>
</protein>
<dbReference type="Proteomes" id="UP001360560">
    <property type="component" value="Unassembled WGS sequence"/>
</dbReference>
<feature type="compositionally biased region" description="Basic and acidic residues" evidence="1">
    <location>
        <begin position="340"/>
        <end position="404"/>
    </location>
</feature>
<accession>A0AAV5QR45</accession>
<dbReference type="GeneID" id="90075026"/>
<gene>
    <name evidence="2" type="ORF">DASC09_043760</name>
</gene>
<dbReference type="AlphaFoldDB" id="A0AAV5QR45"/>
<organism evidence="2 3">
    <name type="scientific">Saccharomycopsis crataegensis</name>
    <dbReference type="NCBI Taxonomy" id="43959"/>
    <lineage>
        <taxon>Eukaryota</taxon>
        <taxon>Fungi</taxon>
        <taxon>Dikarya</taxon>
        <taxon>Ascomycota</taxon>
        <taxon>Saccharomycotina</taxon>
        <taxon>Saccharomycetes</taxon>
        <taxon>Saccharomycopsidaceae</taxon>
        <taxon>Saccharomycopsis</taxon>
    </lineage>
</organism>
<evidence type="ECO:0000313" key="3">
    <source>
        <dbReference type="Proteomes" id="UP001360560"/>
    </source>
</evidence>
<feature type="compositionally biased region" description="Polar residues" evidence="1">
    <location>
        <begin position="28"/>
        <end position="40"/>
    </location>
</feature>
<evidence type="ECO:0000256" key="1">
    <source>
        <dbReference type="SAM" id="MobiDB-lite"/>
    </source>
</evidence>
<reference evidence="2 3" key="1">
    <citation type="journal article" date="2023" name="Elife">
        <title>Identification of key yeast species and microbe-microbe interactions impacting larval growth of Drosophila in the wild.</title>
        <authorList>
            <person name="Mure A."/>
            <person name="Sugiura Y."/>
            <person name="Maeda R."/>
            <person name="Honda K."/>
            <person name="Sakurai N."/>
            <person name="Takahashi Y."/>
            <person name="Watada M."/>
            <person name="Katoh T."/>
            <person name="Gotoh A."/>
            <person name="Gotoh Y."/>
            <person name="Taniguchi I."/>
            <person name="Nakamura K."/>
            <person name="Hayashi T."/>
            <person name="Katayama T."/>
            <person name="Uemura T."/>
            <person name="Hattori Y."/>
        </authorList>
    </citation>
    <scope>NUCLEOTIDE SEQUENCE [LARGE SCALE GENOMIC DNA]</scope>
    <source>
        <strain evidence="2 3">SC-9</strain>
    </source>
</reference>
<feature type="compositionally biased region" description="Polar residues" evidence="1">
    <location>
        <begin position="215"/>
        <end position="229"/>
    </location>
</feature>
<feature type="compositionally biased region" description="Basic and acidic residues" evidence="1">
    <location>
        <begin position="15"/>
        <end position="25"/>
    </location>
</feature>
<feature type="region of interest" description="Disordered" evidence="1">
    <location>
        <begin position="339"/>
        <end position="404"/>
    </location>
</feature>
<feature type="compositionally biased region" description="Polar residues" evidence="1">
    <location>
        <begin position="698"/>
        <end position="710"/>
    </location>
</feature>
<feature type="region of interest" description="Disordered" evidence="1">
    <location>
        <begin position="177"/>
        <end position="229"/>
    </location>
</feature>
<dbReference type="EMBL" id="BTFZ01000011">
    <property type="protein sequence ID" value="GMM37051.1"/>
    <property type="molecule type" value="Genomic_DNA"/>
</dbReference>
<feature type="compositionally biased region" description="Basic residues" evidence="1">
    <location>
        <begin position="1"/>
        <end position="11"/>
    </location>
</feature>
<dbReference type="RefSeq" id="XP_064854047.1">
    <property type="nucleotide sequence ID" value="XM_064997975.1"/>
</dbReference>
<keyword evidence="3" id="KW-1185">Reference proteome</keyword>